<protein>
    <submittedName>
        <fullName evidence="3">Alginate export family protein</fullName>
    </submittedName>
</protein>
<keyword evidence="4" id="KW-1185">Reference proteome</keyword>
<dbReference type="SUPFAM" id="SSF56935">
    <property type="entry name" value="Porins"/>
    <property type="match status" value="1"/>
</dbReference>
<dbReference type="Proteomes" id="UP001169066">
    <property type="component" value="Unassembled WGS sequence"/>
</dbReference>
<dbReference type="EMBL" id="JAQIBC010000003">
    <property type="protein sequence ID" value="MDM5263932.1"/>
    <property type="molecule type" value="Genomic_DNA"/>
</dbReference>
<feature type="signal peptide" evidence="1">
    <location>
        <begin position="1"/>
        <end position="22"/>
    </location>
</feature>
<name>A0ABT7QT26_9BACT</name>
<dbReference type="InterPro" id="IPR023614">
    <property type="entry name" value="Porin_dom_sf"/>
</dbReference>
<feature type="domain" description="Alginate export" evidence="2">
    <location>
        <begin position="112"/>
        <end position="168"/>
    </location>
</feature>
<evidence type="ECO:0000256" key="1">
    <source>
        <dbReference type="SAM" id="SignalP"/>
    </source>
</evidence>
<gene>
    <name evidence="3" type="ORF">PF327_06945</name>
</gene>
<reference evidence="3" key="1">
    <citation type="submission" date="2023-01" db="EMBL/GenBank/DDBJ databases">
        <title>Sulfurovum sp. XTW-4 genome assembly.</title>
        <authorList>
            <person name="Wang J."/>
        </authorList>
    </citation>
    <scope>NUCLEOTIDE SEQUENCE</scope>
    <source>
        <strain evidence="3">XTW-4</strain>
    </source>
</reference>
<evidence type="ECO:0000313" key="3">
    <source>
        <dbReference type="EMBL" id="MDM5263932.1"/>
    </source>
</evidence>
<proteinExistence type="predicted"/>
<keyword evidence="1" id="KW-0732">Signal</keyword>
<sequence length="415" mass="45427">MKKTVLLSLVTSTLIMAGGSIAPVEPTVETTTETEIGIFNDVKFSGELRPRYEFADDSVKDEANAFTTRFALGVKTGLAGIEGLSAFGQIMAVTNFGYDEYAPEQPGYALIADPQNSRVTQAYLDYKMGDTTLRAGRQMVNLDDQRFIGAVGWRQMPQTYMGYTLTNSSIENLDLMAMYVTDRYGVTDALTTGTESVFLHADYKAMPELKLSAYGYLLGHQAFGSDTYGLMASGKVGMFNYIAEAATQQDASMEYESMGKPDVDAMYFRGDISTNYNGFIIGAAYESLGDADGNTHGFTTPLATLHKWQGFADVFLGYSAVSNTYGLDDIYGKVGYVSPKFGKLLAIYHTFTTQETDGILSDDAGSELDLLYTYNFSNGLNFLAKAAFFSGETDSVIGAAQNDVTKYWVQLDYKF</sequence>
<dbReference type="Gene3D" id="2.40.160.10">
    <property type="entry name" value="Porin"/>
    <property type="match status" value="1"/>
</dbReference>
<comment type="caution">
    <text evidence="3">The sequence shown here is derived from an EMBL/GenBank/DDBJ whole genome shotgun (WGS) entry which is preliminary data.</text>
</comment>
<accession>A0ABT7QT26</accession>
<dbReference type="RefSeq" id="WP_008245405.1">
    <property type="nucleotide sequence ID" value="NZ_JAQIBC010000003.1"/>
</dbReference>
<organism evidence="3 4">
    <name type="scientific">Sulfurovum xiamenensis</name>
    <dbReference type="NCBI Taxonomy" id="3019066"/>
    <lineage>
        <taxon>Bacteria</taxon>
        <taxon>Pseudomonadati</taxon>
        <taxon>Campylobacterota</taxon>
        <taxon>Epsilonproteobacteria</taxon>
        <taxon>Campylobacterales</taxon>
        <taxon>Sulfurovaceae</taxon>
        <taxon>Sulfurovum</taxon>
    </lineage>
</organism>
<feature type="chain" id="PRO_5045487018" evidence="1">
    <location>
        <begin position="23"/>
        <end position="415"/>
    </location>
</feature>
<dbReference type="InterPro" id="IPR025388">
    <property type="entry name" value="Alginate_export_dom"/>
</dbReference>
<dbReference type="Pfam" id="PF13372">
    <property type="entry name" value="Alginate_exp"/>
    <property type="match status" value="1"/>
</dbReference>
<evidence type="ECO:0000313" key="4">
    <source>
        <dbReference type="Proteomes" id="UP001169066"/>
    </source>
</evidence>
<evidence type="ECO:0000259" key="2">
    <source>
        <dbReference type="Pfam" id="PF13372"/>
    </source>
</evidence>